<dbReference type="Pfam" id="PF24538">
    <property type="entry name" value="DUF7599"/>
    <property type="match status" value="1"/>
</dbReference>
<evidence type="ECO:0000313" key="10">
    <source>
        <dbReference type="EMBL" id="RPB11703.1"/>
    </source>
</evidence>
<feature type="domain" description="B-block binding subunit of TFIIIC" evidence="7">
    <location>
        <begin position="175"/>
        <end position="240"/>
    </location>
</feature>
<keyword evidence="3" id="KW-0238">DNA-binding</keyword>
<feature type="region of interest" description="Disordered" evidence="6">
    <location>
        <begin position="710"/>
        <end position="763"/>
    </location>
</feature>
<dbReference type="InParanoid" id="A0A3N4KM96"/>
<feature type="compositionally biased region" description="Basic residues" evidence="6">
    <location>
        <begin position="797"/>
        <end position="812"/>
    </location>
</feature>
<dbReference type="PANTHER" id="PTHR15180">
    <property type="entry name" value="GENERAL TRANSCRIPTION FACTOR 3C POLYPEPTIDE 1"/>
    <property type="match status" value="1"/>
</dbReference>
<keyword evidence="4" id="KW-0804">Transcription</keyword>
<dbReference type="Pfam" id="PF20222">
    <property type="entry name" value="DUF6581"/>
    <property type="match status" value="1"/>
</dbReference>
<feature type="domain" description="Transcription factor tau subunit sfc3/Tfc3 C-terminal" evidence="8">
    <location>
        <begin position="1365"/>
        <end position="1769"/>
    </location>
</feature>
<feature type="region of interest" description="Disordered" evidence="6">
    <location>
        <begin position="393"/>
        <end position="418"/>
    </location>
</feature>
<feature type="compositionally biased region" description="Polar residues" evidence="6">
    <location>
        <begin position="747"/>
        <end position="763"/>
    </location>
</feature>
<dbReference type="STRING" id="1392247.A0A3N4KM96"/>
<name>A0A3N4KM96_9PEZI</name>
<dbReference type="OrthoDB" id="5403573at2759"/>
<dbReference type="GO" id="GO:0003677">
    <property type="term" value="F:DNA binding"/>
    <property type="evidence" value="ECO:0007669"/>
    <property type="project" value="UniProtKB-KW"/>
</dbReference>
<organism evidence="10 11">
    <name type="scientific">Morchella conica CCBAS932</name>
    <dbReference type="NCBI Taxonomy" id="1392247"/>
    <lineage>
        <taxon>Eukaryota</taxon>
        <taxon>Fungi</taxon>
        <taxon>Dikarya</taxon>
        <taxon>Ascomycota</taxon>
        <taxon>Pezizomycotina</taxon>
        <taxon>Pezizomycetes</taxon>
        <taxon>Pezizales</taxon>
        <taxon>Morchellaceae</taxon>
        <taxon>Morchella</taxon>
    </lineage>
</organism>
<dbReference type="PANTHER" id="PTHR15180:SF1">
    <property type="entry name" value="GENERAL TRANSCRIPTION FACTOR 3C POLYPEPTIDE 1"/>
    <property type="match status" value="1"/>
</dbReference>
<dbReference type="GO" id="GO:0005634">
    <property type="term" value="C:nucleus"/>
    <property type="evidence" value="ECO:0007669"/>
    <property type="project" value="UniProtKB-SubCell"/>
</dbReference>
<feature type="compositionally biased region" description="Basic and acidic residues" evidence="6">
    <location>
        <begin position="641"/>
        <end position="655"/>
    </location>
</feature>
<evidence type="ECO:0000259" key="8">
    <source>
        <dbReference type="Pfam" id="PF20222"/>
    </source>
</evidence>
<dbReference type="Pfam" id="PF04182">
    <property type="entry name" value="B-block_TFIIIC"/>
    <property type="match status" value="1"/>
</dbReference>
<feature type="region of interest" description="Disordered" evidence="6">
    <location>
        <begin position="1276"/>
        <end position="1324"/>
    </location>
</feature>
<evidence type="ECO:0000259" key="9">
    <source>
        <dbReference type="Pfam" id="PF24538"/>
    </source>
</evidence>
<gene>
    <name evidence="10" type="ORF">P167DRAFT_536366</name>
</gene>
<sequence length="1821" mass="207512">MSIPALLDYVLEEVSLDGEDGTTIHQLFAYVTTFYAKNPQPKTDICSLTSDGAPVDDMPSLQRPDPVGVTMWNLPNLEEEFQDYVWDLLRMEKDFIIGKNNEGRNLTLKDIVDDLRKDKIPKKSGGESDLGDSTSKDQERCEIGQEKWRVYASEERRWRALTGHGVDPKKVPNAIFKCLEVIGKHREMGIIQPELTRVTGQDKKSVPVRTTMLKNQGYIEKKSVLVKNLNTSKLTLARFAFQRDIRRSVQTPPEKDARKKGRRQLDREDEGPNFAWTGPTIDTEKLIKAILFELKLAKNRVLMHSDLKRKLGMDKSRFHWRSFSRILRKLESLGVLKRIRVPLKLNRKYTKREANKEIAISEQCHARCVRYLRDMDACDWRKVLTAFSKREVNMEDEEGEEGGGAAEASDDDIAKDKDGDELDADAVKELENVDVDAVGEIDRDTPQWRIDKPLTSIIFDIVDKAGKDGITSMDLMSRTVGPLYYRPMDQILHRMTDFPRQSQPPQYMHLAIIRETGITGRSTHYRYFSYQWHQQLVSEGLATEPYEPTPKKKGVKQGSVGTSLQKADDVDIERDDFGFPVLDTSRFIKKDGSGTLRESQLQGKKKENLKILTSQFNIVNDNKGGRSIDWKSNRIGAGRPRKNDKGEEPYLETKRRTATKRGGTFAKSRLGQGSYSVSNGEHMGPELEEQLPLEASEQRILGLTELEVTEGLSITQEPPVPKRRGRPPKKQKTDNGEPSVKRRYTKKTQSTAAPDITGNQGQPTQIMSLDKQHTDQLVPAGSIPVNTSNVVVTNKRKAPVKQTQTRKSKRMKQAAPDEGNAAPNVGGGDIEVVTVPTEPGAVASAELENKQVISSDYQENARLEKSMEIARFTTEPRDIFAVNDERGIEKNSMEIVASDGITPVGSAPGGSASENSSKPVHVINGVAVQEEKLDVEGNESYGSIGGMLALARQQVVLDLIKEHGGVFPGGNELRFAFDKKYRQKNPKAGLCDRRLIRGIVQSLQYKKKIQALTFTFTSGSGSAITKKILVDASISTDSPKVDAMVREMMSVEGNLWFPPNTDLQQDIQDRFAKPPHWSLPKPREVEGVEFERIHPNSVMQLKMKRAAMAADRLAARAARIATPTKPRGRPRIYTETLMPSTSTGRRKKFTDEQKEEAARRRKAEIKAEKVLLKLNQQYRNEPFDPYDPPPTEENLPRRVWWNDFVERDLNEPRDERRFYQEIEEVEKWEKRMDKAPLAEQSEKTFIMINHFAPDTQVGENFTQVPILNMDQRIRAPDFSETRHMGPRKPGPKPGSARRKPVSKPTRTVDILMGETPKRKRRAPGSFEKIPSRRERAMTAIRKNTLRASDTLPLEELPPRRFQFRNQYIIPKEDEDSLLIAIIIVRTIFGGWDRKIDWNLVQTAIPKHNSLTLQKRWPRVREIHKTHMKKLQAEFEQMFLEAYEKGELPAFNPADSSTFDLPFVVTWFRENLELPESQSVPELPVTREAFDKIYELRADGPSTWRNEFHSPVLTMGNRGNHFVCHPYEIPLHERERPAEDEETLEYIKSVIKANIITDASEYNPKKAFEILHSYPERLVDEAFYTLIISKTIAHKKDKTRFTPGRNYEFTDKFHHSLRTPMDEGLFAQAVSYETYIRENFKRYKAIEVSPLTNDGSMACLFDMMTSRRIILCKSGYFADKLGLIDGYKTRGMDKDIVNFKVQIKPGPRYESKSRTLPAPPFPRGNPESRTEPIRLWVDINGKLITGMWLKVTTAVLALITSRPGIHMKEIMRVLWPGLTLVEVEEIVNWLASRGSVKYSNEGDDDTKTGCWPNEGYFLALQS</sequence>
<feature type="compositionally biased region" description="Basic and acidic residues" evidence="6">
    <location>
        <begin position="248"/>
        <end position="257"/>
    </location>
</feature>
<dbReference type="GO" id="GO:0042791">
    <property type="term" value="P:5S class rRNA transcription by RNA polymerase III"/>
    <property type="evidence" value="ECO:0007669"/>
    <property type="project" value="TreeGrafter"/>
</dbReference>
<evidence type="ECO:0000256" key="1">
    <source>
        <dbReference type="ARBA" id="ARBA00004123"/>
    </source>
</evidence>
<dbReference type="GO" id="GO:0000127">
    <property type="term" value="C:transcription factor TFIIIC complex"/>
    <property type="evidence" value="ECO:0007669"/>
    <property type="project" value="InterPro"/>
</dbReference>
<evidence type="ECO:0000256" key="4">
    <source>
        <dbReference type="ARBA" id="ARBA00023163"/>
    </source>
</evidence>
<protein>
    <submittedName>
        <fullName evidence="10">Uncharacterized protein</fullName>
    </submittedName>
</protein>
<feature type="compositionally biased region" description="Basic residues" evidence="6">
    <location>
        <begin position="721"/>
        <end position="730"/>
    </location>
</feature>
<dbReference type="GO" id="GO:0006384">
    <property type="term" value="P:transcription initiation at RNA polymerase III promoter"/>
    <property type="evidence" value="ECO:0007669"/>
    <property type="project" value="InterPro"/>
</dbReference>
<dbReference type="CDD" id="cd16169">
    <property type="entry name" value="Tau138_eWH"/>
    <property type="match status" value="1"/>
</dbReference>
<evidence type="ECO:0000259" key="7">
    <source>
        <dbReference type="Pfam" id="PF04182"/>
    </source>
</evidence>
<dbReference type="InterPro" id="IPR007309">
    <property type="entry name" value="TFIIIC_Bblock-bd"/>
</dbReference>
<reference evidence="10 11" key="1">
    <citation type="journal article" date="2018" name="Nat. Ecol. Evol.">
        <title>Pezizomycetes genomes reveal the molecular basis of ectomycorrhizal truffle lifestyle.</title>
        <authorList>
            <person name="Murat C."/>
            <person name="Payen T."/>
            <person name="Noel B."/>
            <person name="Kuo A."/>
            <person name="Morin E."/>
            <person name="Chen J."/>
            <person name="Kohler A."/>
            <person name="Krizsan K."/>
            <person name="Balestrini R."/>
            <person name="Da Silva C."/>
            <person name="Montanini B."/>
            <person name="Hainaut M."/>
            <person name="Levati E."/>
            <person name="Barry K.W."/>
            <person name="Belfiori B."/>
            <person name="Cichocki N."/>
            <person name="Clum A."/>
            <person name="Dockter R.B."/>
            <person name="Fauchery L."/>
            <person name="Guy J."/>
            <person name="Iotti M."/>
            <person name="Le Tacon F."/>
            <person name="Lindquist E.A."/>
            <person name="Lipzen A."/>
            <person name="Malagnac F."/>
            <person name="Mello A."/>
            <person name="Molinier V."/>
            <person name="Miyauchi S."/>
            <person name="Poulain J."/>
            <person name="Riccioni C."/>
            <person name="Rubini A."/>
            <person name="Sitrit Y."/>
            <person name="Splivallo R."/>
            <person name="Traeger S."/>
            <person name="Wang M."/>
            <person name="Zifcakova L."/>
            <person name="Wipf D."/>
            <person name="Zambonelli A."/>
            <person name="Paolocci F."/>
            <person name="Nowrousian M."/>
            <person name="Ottonello S."/>
            <person name="Baldrian P."/>
            <person name="Spatafora J.W."/>
            <person name="Henrissat B."/>
            <person name="Nagy L.G."/>
            <person name="Aury J.M."/>
            <person name="Wincker P."/>
            <person name="Grigoriev I.V."/>
            <person name="Bonfante P."/>
            <person name="Martin F.M."/>
        </authorList>
    </citation>
    <scope>NUCLEOTIDE SEQUENCE [LARGE SCALE GENOMIC DNA]</scope>
    <source>
        <strain evidence="10 11">CCBAS932</strain>
    </source>
</reference>
<evidence type="ECO:0000313" key="11">
    <source>
        <dbReference type="Proteomes" id="UP000277580"/>
    </source>
</evidence>
<feature type="region of interest" description="Disordered" evidence="6">
    <location>
        <begin position="899"/>
        <end position="918"/>
    </location>
</feature>
<feature type="region of interest" description="Disordered" evidence="6">
    <location>
        <begin position="118"/>
        <end position="140"/>
    </location>
</feature>
<dbReference type="InterPro" id="IPR056020">
    <property type="entry name" value="DUF7599"/>
</dbReference>
<dbReference type="Proteomes" id="UP000277580">
    <property type="component" value="Unassembled WGS sequence"/>
</dbReference>
<keyword evidence="5" id="KW-0539">Nucleus</keyword>
<feature type="compositionally biased region" description="Basic residues" evidence="6">
    <location>
        <begin position="1284"/>
        <end position="1301"/>
    </location>
</feature>
<keyword evidence="2" id="KW-0597">Phosphoprotein</keyword>
<comment type="subcellular location">
    <subcellularLocation>
        <location evidence="1">Nucleus</location>
    </subcellularLocation>
</comment>
<feature type="region of interest" description="Disordered" evidence="6">
    <location>
        <begin position="248"/>
        <end position="276"/>
    </location>
</feature>
<dbReference type="EMBL" id="ML119133">
    <property type="protein sequence ID" value="RPB11703.1"/>
    <property type="molecule type" value="Genomic_DNA"/>
</dbReference>
<feature type="region of interest" description="Disordered" evidence="6">
    <location>
        <begin position="627"/>
        <end position="685"/>
    </location>
</feature>
<dbReference type="InterPro" id="IPR046488">
    <property type="entry name" value="Sfc3/Tfc3_C"/>
</dbReference>
<proteinExistence type="predicted"/>
<dbReference type="InterPro" id="IPR044210">
    <property type="entry name" value="Tfc3-like"/>
</dbReference>
<feature type="region of interest" description="Disordered" evidence="6">
    <location>
        <begin position="1707"/>
        <end position="1726"/>
    </location>
</feature>
<evidence type="ECO:0000256" key="5">
    <source>
        <dbReference type="ARBA" id="ARBA00023242"/>
    </source>
</evidence>
<dbReference type="InterPro" id="IPR035625">
    <property type="entry name" value="Tfc3-like_eWH"/>
</dbReference>
<feature type="region of interest" description="Disordered" evidence="6">
    <location>
        <begin position="797"/>
        <end position="827"/>
    </location>
</feature>
<evidence type="ECO:0000256" key="6">
    <source>
        <dbReference type="SAM" id="MobiDB-lite"/>
    </source>
</evidence>
<feature type="domain" description="DUF7599" evidence="9">
    <location>
        <begin position="282"/>
        <end position="348"/>
    </location>
</feature>
<keyword evidence="11" id="KW-1185">Reference proteome</keyword>
<evidence type="ECO:0000256" key="2">
    <source>
        <dbReference type="ARBA" id="ARBA00022553"/>
    </source>
</evidence>
<evidence type="ECO:0000256" key="3">
    <source>
        <dbReference type="ARBA" id="ARBA00023125"/>
    </source>
</evidence>
<accession>A0A3N4KM96</accession>